<gene>
    <name evidence="3" type="ORF">FJY68_00310</name>
</gene>
<keyword evidence="2" id="KW-0472">Membrane</keyword>
<proteinExistence type="predicted"/>
<feature type="compositionally biased region" description="Basic and acidic residues" evidence="1">
    <location>
        <begin position="1"/>
        <end position="10"/>
    </location>
</feature>
<feature type="transmembrane region" description="Helical" evidence="2">
    <location>
        <begin position="154"/>
        <end position="174"/>
    </location>
</feature>
<evidence type="ECO:0000313" key="3">
    <source>
        <dbReference type="EMBL" id="MBM3330276.1"/>
    </source>
</evidence>
<dbReference type="EMBL" id="VGIR01000001">
    <property type="protein sequence ID" value="MBM3330276.1"/>
    <property type="molecule type" value="Genomic_DNA"/>
</dbReference>
<dbReference type="Proteomes" id="UP000779900">
    <property type="component" value="Unassembled WGS sequence"/>
</dbReference>
<feature type="transmembrane region" description="Helical" evidence="2">
    <location>
        <begin position="44"/>
        <end position="68"/>
    </location>
</feature>
<organism evidence="3 4">
    <name type="scientific">candidate division WOR-3 bacterium</name>
    <dbReference type="NCBI Taxonomy" id="2052148"/>
    <lineage>
        <taxon>Bacteria</taxon>
        <taxon>Bacteria division WOR-3</taxon>
    </lineage>
</organism>
<keyword evidence="2" id="KW-1133">Transmembrane helix</keyword>
<feature type="transmembrane region" description="Helical" evidence="2">
    <location>
        <begin position="75"/>
        <end position="101"/>
    </location>
</feature>
<feature type="region of interest" description="Disordered" evidence="1">
    <location>
        <begin position="1"/>
        <end position="34"/>
    </location>
</feature>
<accession>A0A937XEN3</accession>
<evidence type="ECO:0000256" key="2">
    <source>
        <dbReference type="SAM" id="Phobius"/>
    </source>
</evidence>
<name>A0A937XEN3_UNCW3</name>
<comment type="caution">
    <text evidence="3">The sequence shown here is derived from an EMBL/GenBank/DDBJ whole genome shotgun (WGS) entry which is preliminary data.</text>
</comment>
<dbReference type="AlphaFoldDB" id="A0A937XEN3"/>
<protein>
    <submittedName>
        <fullName evidence="3">DUF2254 domain-containing protein</fullName>
    </submittedName>
</protein>
<evidence type="ECO:0000313" key="4">
    <source>
        <dbReference type="Proteomes" id="UP000779900"/>
    </source>
</evidence>
<reference evidence="3" key="1">
    <citation type="submission" date="2019-03" db="EMBL/GenBank/DDBJ databases">
        <title>Lake Tanganyika Metagenome-Assembled Genomes (MAGs).</title>
        <authorList>
            <person name="Tran P."/>
        </authorList>
    </citation>
    <scope>NUCLEOTIDE SEQUENCE</scope>
    <source>
        <strain evidence="3">K_DeepCast_150m_m2_040</strain>
    </source>
</reference>
<feature type="transmembrane region" description="Helical" evidence="2">
    <location>
        <begin position="121"/>
        <end position="142"/>
    </location>
</feature>
<sequence>MGTRRSERQSGVDGKLPASGSSNGRVNIGRPKGQEERQPWELGLFWLLVAAIALATMLVLSGSVRFFAGDVNGSCLFMLSSFLQSLAAVLGIAFTLTLIALQLAAQSYTHRVIWLHTRSVVFVFTFAMLLLAMVFIAVLLASYRSIQSTDRHPWVDLAVVWFVSALVLLIPFAVRTLRLLAPDSIAAALLAGLSVKQLESSDTAAVHVRIGPVFDMARKAIVSRDERTLELLMAQVRRRVAALLADVALGEEGLDQLQRAVSPEFRDLGWLASDRGDIGAVKQVVDCLRELVCRAGARPDRRVFAEELNAAIGDIWKEASARFSDTAHAARLAELETSMSSCRVEISSVLDS</sequence>
<evidence type="ECO:0000256" key="1">
    <source>
        <dbReference type="SAM" id="MobiDB-lite"/>
    </source>
</evidence>
<keyword evidence="2" id="KW-0812">Transmembrane</keyword>